<comment type="caution">
    <text evidence="4">The sequence shown here is derived from an EMBL/GenBank/DDBJ whole genome shotgun (WGS) entry which is preliminary data.</text>
</comment>
<keyword evidence="2" id="KW-0442">Lipid degradation</keyword>
<comment type="caution">
    <text evidence="2">Lacks conserved residue(s) required for the propagation of feature annotation.</text>
</comment>
<feature type="short sequence motif" description="GXSXG" evidence="2">
    <location>
        <begin position="41"/>
        <end position="45"/>
    </location>
</feature>
<name>A0A7K3LQ31_9ACTN</name>
<organism evidence="4 5">
    <name type="scientific">Gordonia desulfuricans</name>
    <dbReference type="NCBI Taxonomy" id="89051"/>
    <lineage>
        <taxon>Bacteria</taxon>
        <taxon>Bacillati</taxon>
        <taxon>Actinomycetota</taxon>
        <taxon>Actinomycetes</taxon>
        <taxon>Mycobacteriales</taxon>
        <taxon>Gordoniaceae</taxon>
        <taxon>Gordonia</taxon>
    </lineage>
</organism>
<dbReference type="InterPro" id="IPR016035">
    <property type="entry name" value="Acyl_Trfase/lysoPLipase"/>
</dbReference>
<dbReference type="PROSITE" id="PS51635">
    <property type="entry name" value="PNPLA"/>
    <property type="match status" value="1"/>
</dbReference>
<dbReference type="SUPFAM" id="SSF52151">
    <property type="entry name" value="FabD/lysophospholipase-like"/>
    <property type="match status" value="1"/>
</dbReference>
<dbReference type="Proteomes" id="UP000466307">
    <property type="component" value="Unassembled WGS sequence"/>
</dbReference>
<feature type="active site" description="Nucleophile" evidence="2">
    <location>
        <position position="43"/>
    </location>
</feature>
<feature type="active site" description="Proton acceptor" evidence="2">
    <location>
        <position position="191"/>
    </location>
</feature>
<evidence type="ECO:0000259" key="3">
    <source>
        <dbReference type="PROSITE" id="PS51635"/>
    </source>
</evidence>
<protein>
    <submittedName>
        <fullName evidence="4">Patatin-like phospholipase family protein</fullName>
    </submittedName>
</protein>
<evidence type="ECO:0000313" key="5">
    <source>
        <dbReference type="Proteomes" id="UP000466307"/>
    </source>
</evidence>
<keyword evidence="2" id="KW-0378">Hydrolase</keyword>
<keyword evidence="5" id="KW-1185">Reference proteome</keyword>
<dbReference type="AlphaFoldDB" id="A0A7K3LQ31"/>
<gene>
    <name evidence="4" type="ORF">GYA93_11880</name>
</gene>
<dbReference type="GO" id="GO:0016042">
    <property type="term" value="P:lipid catabolic process"/>
    <property type="evidence" value="ECO:0007669"/>
    <property type="project" value="UniProtKB-UniRule"/>
</dbReference>
<feature type="domain" description="PNPLA" evidence="3">
    <location>
        <begin position="7"/>
        <end position="204"/>
    </location>
</feature>
<sequence>MNSCALVLGGGGSGGNAWEIGVLAGLENAGVDVTDADLIIGTSAGSTTAAQITGARPAQLLADIRDTPQPTVSRGGSGAGRTHVADQMARTAAIIADAHDPADMRRRIGAAALALTPDAPPAGRPSWRDIVASRLPSLEWPDRDVQIVAVDAETGEPVVFDRRSGVDLADAVAASCASGVPHRIGQRHFIDGGYRSNENADLATGFEHVLVLSPFGGRFRTPAEWRMNLAAQVDTLRSAGGEVETIFPDADSVTAFGANMMDLRIRPRAAQAGYHQGAALAVQTKDFWH</sequence>
<reference evidence="4 5" key="1">
    <citation type="submission" date="2020-01" db="EMBL/GenBank/DDBJ databases">
        <title>Investigation of new actinobacteria for the biodesulphurisation of diesel fuel.</title>
        <authorList>
            <person name="Athi Narayanan S.M."/>
        </authorList>
    </citation>
    <scope>NUCLEOTIDE SEQUENCE [LARGE SCALE GENOMIC DNA]</scope>
    <source>
        <strain evidence="4 5">213E</strain>
    </source>
</reference>
<accession>A0A7K3LQ31</accession>
<proteinExistence type="predicted"/>
<dbReference type="Pfam" id="PF01734">
    <property type="entry name" value="Patatin"/>
    <property type="match status" value="1"/>
</dbReference>
<dbReference type="RefSeq" id="WP_059037530.1">
    <property type="nucleotide sequence ID" value="NZ_JAADZU010000034.1"/>
</dbReference>
<dbReference type="GO" id="GO:0016787">
    <property type="term" value="F:hydrolase activity"/>
    <property type="evidence" value="ECO:0007669"/>
    <property type="project" value="UniProtKB-UniRule"/>
</dbReference>
<evidence type="ECO:0000256" key="1">
    <source>
        <dbReference type="ARBA" id="ARBA00023098"/>
    </source>
</evidence>
<evidence type="ECO:0000313" key="4">
    <source>
        <dbReference type="EMBL" id="NDK90276.1"/>
    </source>
</evidence>
<evidence type="ECO:0000256" key="2">
    <source>
        <dbReference type="PROSITE-ProRule" id="PRU01161"/>
    </source>
</evidence>
<dbReference type="InterPro" id="IPR002641">
    <property type="entry name" value="PNPLA_dom"/>
</dbReference>
<dbReference type="Gene3D" id="3.40.1090.10">
    <property type="entry name" value="Cytosolic phospholipase A2 catalytic domain"/>
    <property type="match status" value="2"/>
</dbReference>
<keyword evidence="1 2" id="KW-0443">Lipid metabolism</keyword>
<feature type="short sequence motif" description="DGA/G" evidence="2">
    <location>
        <begin position="191"/>
        <end position="193"/>
    </location>
</feature>
<dbReference type="EMBL" id="JAADZU010000034">
    <property type="protein sequence ID" value="NDK90276.1"/>
    <property type="molecule type" value="Genomic_DNA"/>
</dbReference>